<keyword evidence="3" id="KW-1185">Reference proteome</keyword>
<dbReference type="InterPro" id="IPR010982">
    <property type="entry name" value="Lambda_DNA-bd_dom_sf"/>
</dbReference>
<proteinExistence type="predicted"/>
<gene>
    <name evidence="2" type="ORF">J2X20_001010</name>
</gene>
<dbReference type="SUPFAM" id="SSF47413">
    <property type="entry name" value="lambda repressor-like DNA-binding domains"/>
    <property type="match status" value="1"/>
</dbReference>
<dbReference type="Proteomes" id="UP001180453">
    <property type="component" value="Unassembled WGS sequence"/>
</dbReference>
<protein>
    <submittedName>
        <fullName evidence="2">Cytoskeleton protein RodZ</fullName>
    </submittedName>
</protein>
<evidence type="ECO:0000259" key="1">
    <source>
        <dbReference type="Pfam" id="PF13464"/>
    </source>
</evidence>
<accession>A0ABU1YHP7</accession>
<dbReference type="Gene3D" id="1.10.260.40">
    <property type="entry name" value="lambda repressor-like DNA-binding domains"/>
    <property type="match status" value="1"/>
</dbReference>
<dbReference type="PANTHER" id="PTHR34475">
    <property type="match status" value="1"/>
</dbReference>
<dbReference type="InterPro" id="IPR025194">
    <property type="entry name" value="RodZ-like_C"/>
</dbReference>
<organism evidence="2 3">
    <name type="scientific">Roseateles saccharophilus</name>
    <name type="common">Pseudomonas saccharophila</name>
    <dbReference type="NCBI Taxonomy" id="304"/>
    <lineage>
        <taxon>Bacteria</taxon>
        <taxon>Pseudomonadati</taxon>
        <taxon>Pseudomonadota</taxon>
        <taxon>Betaproteobacteria</taxon>
        <taxon>Burkholderiales</taxon>
        <taxon>Sphaerotilaceae</taxon>
        <taxon>Roseateles</taxon>
    </lineage>
</organism>
<evidence type="ECO:0000313" key="2">
    <source>
        <dbReference type="EMBL" id="MDR7268381.1"/>
    </source>
</evidence>
<dbReference type="InterPro" id="IPR050400">
    <property type="entry name" value="Bact_Cytoskel_RodZ"/>
</dbReference>
<dbReference type="InterPro" id="IPR001387">
    <property type="entry name" value="Cro/C1-type_HTH"/>
</dbReference>
<feature type="domain" description="Cytoskeleton protein RodZ-like C-terminal" evidence="1">
    <location>
        <begin position="234"/>
        <end position="305"/>
    </location>
</feature>
<evidence type="ECO:0000313" key="3">
    <source>
        <dbReference type="Proteomes" id="UP001180453"/>
    </source>
</evidence>
<dbReference type="PANTHER" id="PTHR34475:SF1">
    <property type="entry name" value="CYTOSKELETON PROTEIN RODZ"/>
    <property type="match status" value="1"/>
</dbReference>
<comment type="caution">
    <text evidence="2">The sequence shown here is derived from an EMBL/GenBank/DDBJ whole genome shotgun (WGS) entry which is preliminary data.</text>
</comment>
<dbReference type="CDD" id="cd00093">
    <property type="entry name" value="HTH_XRE"/>
    <property type="match status" value="1"/>
</dbReference>
<dbReference type="RefSeq" id="WP_310261759.1">
    <property type="nucleotide sequence ID" value="NZ_JAVDXU010000001.1"/>
</dbReference>
<dbReference type="Pfam" id="PF13413">
    <property type="entry name" value="HTH_25"/>
    <property type="match status" value="1"/>
</dbReference>
<dbReference type="EMBL" id="JAVDXU010000001">
    <property type="protein sequence ID" value="MDR7268381.1"/>
    <property type="molecule type" value="Genomic_DNA"/>
</dbReference>
<dbReference type="Pfam" id="PF13464">
    <property type="entry name" value="RodZ_C"/>
    <property type="match status" value="1"/>
</dbReference>
<reference evidence="2 3" key="1">
    <citation type="submission" date="2023-07" db="EMBL/GenBank/DDBJ databases">
        <title>Sorghum-associated microbial communities from plants grown in Nebraska, USA.</title>
        <authorList>
            <person name="Schachtman D."/>
        </authorList>
    </citation>
    <scope>NUCLEOTIDE SEQUENCE [LARGE SCALE GENOMIC DNA]</scope>
    <source>
        <strain evidence="2 3">BE314</strain>
    </source>
</reference>
<sequence length="307" mass="31990">MTATDNKNETMQPISEGSASQAASAGAWLRNVRQQRGLHIAALAVMLKVPQAKLEALEADRFDELPDATFARALATAMCRALKVDPAPVLAMLPRTRDREFDVRPGLNQPFRERGAGPIDGGVLALVARPVVWGPLLLLIAAAAVYWIPAGWLERSAAPTAASGVIVAASAPVVDYVPAPAASEPVVAAPASAPDPIASAPLQVREVAPPPAAALASVPALKTTVSATSGSALRVTATADTWIEVADAQGQLLLSRVLRAGEQQEYSGAAPYKVRVGNVSGTQIEWRGAAIDLAARSKDNVARLELK</sequence>
<name>A0ABU1YHP7_ROSSA</name>